<dbReference type="Proteomes" id="UP000008466">
    <property type="component" value="Chromosome"/>
</dbReference>
<gene>
    <name evidence="2" type="ordered locus">SpiBuddy_0311</name>
</gene>
<name>F0RU62_SPHGB</name>
<feature type="chain" id="PRO_5003259673" evidence="1">
    <location>
        <begin position="24"/>
        <end position="543"/>
    </location>
</feature>
<reference evidence="3" key="1">
    <citation type="submission" date="2011-02" db="EMBL/GenBank/DDBJ databases">
        <title>Complete sequence of Spirochaeta sp. Buddy.</title>
        <authorList>
            <person name="Lucas S."/>
            <person name="Copeland A."/>
            <person name="Lapidus A."/>
            <person name="Cheng J.-F."/>
            <person name="Goodwin L."/>
            <person name="Pitluck S."/>
            <person name="Zeytun A."/>
            <person name="Detter J.C."/>
            <person name="Han C."/>
            <person name="Tapia R."/>
            <person name="Land M."/>
            <person name="Hauser L."/>
            <person name="Kyrpides N."/>
            <person name="Ivanova N."/>
            <person name="Mikhailova N."/>
            <person name="Pagani I."/>
            <person name="Ritalahti K.M."/>
            <person name="Loeffler F.E."/>
            <person name="Woyke T."/>
        </authorList>
    </citation>
    <scope>NUCLEOTIDE SEQUENCE [LARGE SCALE GENOMIC DNA]</scope>
    <source>
        <strain evidence="3">ATCC BAA-1886 / DSM 22777 / Buddy</strain>
    </source>
</reference>
<organism evidence="2 3">
    <name type="scientific">Sphaerochaeta globosa (strain ATCC BAA-1886 / DSM 22777 / Buddy)</name>
    <name type="common">Spirochaeta sp. (strain Buddy)</name>
    <dbReference type="NCBI Taxonomy" id="158189"/>
    <lineage>
        <taxon>Bacteria</taxon>
        <taxon>Pseudomonadati</taxon>
        <taxon>Spirochaetota</taxon>
        <taxon>Spirochaetia</taxon>
        <taxon>Spirochaetales</taxon>
        <taxon>Sphaerochaetaceae</taxon>
        <taxon>Sphaerochaeta</taxon>
    </lineage>
</organism>
<dbReference type="RefSeq" id="WP_013606001.1">
    <property type="nucleotide sequence ID" value="NC_015152.1"/>
</dbReference>
<dbReference type="HOGENOM" id="CLU_501426_0_0_12"/>
<evidence type="ECO:0000313" key="2">
    <source>
        <dbReference type="EMBL" id="ADY12148.1"/>
    </source>
</evidence>
<dbReference type="PROSITE" id="PS51257">
    <property type="entry name" value="PROKAR_LIPOPROTEIN"/>
    <property type="match status" value="1"/>
</dbReference>
<evidence type="ECO:0000256" key="1">
    <source>
        <dbReference type="SAM" id="SignalP"/>
    </source>
</evidence>
<dbReference type="KEGG" id="sbu:SpiBuddy_0311"/>
<protein>
    <submittedName>
        <fullName evidence="2">Uncharacterized protein</fullName>
    </submittedName>
</protein>
<evidence type="ECO:0000313" key="3">
    <source>
        <dbReference type="Proteomes" id="UP000008466"/>
    </source>
</evidence>
<feature type="signal peptide" evidence="1">
    <location>
        <begin position="1"/>
        <end position="23"/>
    </location>
</feature>
<keyword evidence="1" id="KW-0732">Signal</keyword>
<accession>F0RU62</accession>
<proteinExistence type="predicted"/>
<dbReference type="EMBL" id="CP002541">
    <property type="protein sequence ID" value="ADY12148.1"/>
    <property type="molecule type" value="Genomic_DNA"/>
</dbReference>
<sequence length="543" mass="57797">MHQSKAGSIVLLALMLSAVMFVACDLGGSNTTTGSMVITLQDEVTARTIEPGLNMAVAVWRVSATRVGSSDVLGPIDVTSDTHTFTGILTGSWIVKVEAFNNDSSRVKIGEGSATVSVEPGTMAQASISVVPLTGNGRFTFTLDWTGNLIGIPSLEAFLTPEGASTQVVVEASDISISGSIATITVDSLPTGYYDFRYILKQDGQIFAGNFHEVRILADHESSATEIVPVSPLGLSLSITNNLRNPFWVEISSEDFMLECANIQTFSVAPANAASFQWYLDGMLLAGANKATYELDGEGMRLGNHNLAVRVQKADGSIASATVLVLLDPVSGTGGWMDLTFINTNDDTDVYHFWMTSGPAEDSGFDNFGTFPEYNVPIQLELMMEESTDTWLPGSFVLASSVPLDINANLDMFPMGGTEADEHMSAALGPWNVDASNVILDHAYDWGLFTGKIVDGNGFRKDFNAKGNFHNPLVDGVPKWGDLSEVGDVSVTFTKYGTDIGSYVKGTVSGEVLSVIRGTPQTLGVYTVEGNFVATRGSAASST</sequence>
<dbReference type="AlphaFoldDB" id="F0RU62"/>
<keyword evidence="3" id="KW-1185">Reference proteome</keyword>